<comment type="similarity">
    <text evidence="11">Belongs to the SEDS family. FtsW subfamily.</text>
</comment>
<comment type="caution">
    <text evidence="18">The sequence shown here is derived from an EMBL/GenBank/DDBJ whole genome shotgun (WGS) entry which is preliminary data.</text>
</comment>
<keyword evidence="3" id="KW-0808">Transferase</keyword>
<evidence type="ECO:0000256" key="13">
    <source>
        <dbReference type="ARBA" id="ARBA00041418"/>
    </source>
</evidence>
<comment type="function">
    <text evidence="16">Peptidoglycan polymerase that is essential for cell division.</text>
</comment>
<comment type="subcellular location">
    <subcellularLocation>
        <location evidence="1">Membrane</location>
        <topology evidence="1">Multi-pass membrane protein</topology>
    </subcellularLocation>
</comment>
<dbReference type="EC" id="2.4.99.28" evidence="14"/>
<organism evidence="18 19">
    <name type="scientific">Holzapfeliella saturejae</name>
    <dbReference type="NCBI Taxonomy" id="3082953"/>
    <lineage>
        <taxon>Bacteria</taxon>
        <taxon>Bacillati</taxon>
        <taxon>Bacillota</taxon>
        <taxon>Bacilli</taxon>
        <taxon>Lactobacillales</taxon>
        <taxon>Lactobacillaceae</taxon>
        <taxon>Holzapfeliella</taxon>
    </lineage>
</organism>
<name>A0ABU8SI36_9LACO</name>
<evidence type="ECO:0000313" key="19">
    <source>
        <dbReference type="Proteomes" id="UP001377804"/>
    </source>
</evidence>
<evidence type="ECO:0000256" key="15">
    <source>
        <dbReference type="ARBA" id="ARBA00049902"/>
    </source>
</evidence>
<dbReference type="Proteomes" id="UP001377804">
    <property type="component" value="Unassembled WGS sequence"/>
</dbReference>
<evidence type="ECO:0000256" key="6">
    <source>
        <dbReference type="ARBA" id="ARBA00022984"/>
    </source>
</evidence>
<evidence type="ECO:0000256" key="4">
    <source>
        <dbReference type="ARBA" id="ARBA00022692"/>
    </source>
</evidence>
<keyword evidence="8 17" id="KW-0472">Membrane</keyword>
<evidence type="ECO:0000256" key="11">
    <source>
        <dbReference type="ARBA" id="ARBA00038053"/>
    </source>
</evidence>
<evidence type="ECO:0000256" key="1">
    <source>
        <dbReference type="ARBA" id="ARBA00004141"/>
    </source>
</evidence>
<keyword evidence="6" id="KW-0573">Peptidoglycan synthesis</keyword>
<dbReference type="PANTHER" id="PTHR30474:SF2">
    <property type="entry name" value="PEPTIDOGLYCAN GLYCOSYLTRANSFERASE FTSW-RELATED"/>
    <property type="match status" value="1"/>
</dbReference>
<feature type="transmembrane region" description="Helical" evidence="17">
    <location>
        <begin position="361"/>
        <end position="384"/>
    </location>
</feature>
<sequence length="394" mass="43352">MKKKLNNLDYGILIPFLLLIGIGMVMIYSSSSYILLVNNLSPFAYLTKQLMWVVVSLVLGFVAFRVKLSTLKNPRIILLSLGISWILMLFLAGIKFLAPKSIVRLFEVNGAVGWIPLGPFTIQPVEIAKFALILYLAYIFNKRTNRLTKKVIRNELFGPIVIATSFFVLALVQPDMGGAAILAVISLSLFTVSGISAKRMLTINVGLILFLVMSVALLVKWNPDFLQGSYAYMRILAFLHPFQLKATQGAQLVNSYYAIYNGGFFGVGLGNSIQKRGALPEPYTDFIMSVITEELGLIGALVVLGLLFYLIWRLMHTGLHASDKFNSLVCYGFATTILIQTIFNIGAVVGLLPITGVTLPFISYGGSSLAILTVGVGLCLNISGYEKNLKEKRR</sequence>
<dbReference type="Pfam" id="PF01098">
    <property type="entry name" value="FTSW_RODA_SPOVE"/>
    <property type="match status" value="1"/>
</dbReference>
<feature type="transmembrane region" description="Helical" evidence="17">
    <location>
        <begin position="42"/>
        <end position="64"/>
    </location>
</feature>
<dbReference type="InterPro" id="IPR018365">
    <property type="entry name" value="Cell_cycle_FtsW-rel_CS"/>
</dbReference>
<feature type="transmembrane region" description="Helical" evidence="17">
    <location>
        <begin position="76"/>
        <end position="97"/>
    </location>
</feature>
<evidence type="ECO:0000256" key="7">
    <source>
        <dbReference type="ARBA" id="ARBA00022989"/>
    </source>
</evidence>
<feature type="transmembrane region" description="Helical" evidence="17">
    <location>
        <begin position="152"/>
        <end position="172"/>
    </location>
</feature>
<proteinExistence type="inferred from homology"/>
<evidence type="ECO:0000256" key="16">
    <source>
        <dbReference type="ARBA" id="ARBA00049966"/>
    </source>
</evidence>
<evidence type="ECO:0000256" key="8">
    <source>
        <dbReference type="ARBA" id="ARBA00023136"/>
    </source>
</evidence>
<evidence type="ECO:0000256" key="9">
    <source>
        <dbReference type="ARBA" id="ARBA00032370"/>
    </source>
</evidence>
<keyword evidence="4 17" id="KW-0812">Transmembrane</keyword>
<feature type="transmembrane region" description="Helical" evidence="17">
    <location>
        <begin position="328"/>
        <end position="355"/>
    </location>
</feature>
<comment type="catalytic activity">
    <reaction evidence="15">
        <text>[GlcNAc-(1-&gt;4)-Mur2Ac(oyl-L-Ala-gamma-D-Glu-L-Lys-D-Ala-D-Ala)](n)-di-trans,octa-cis-undecaprenyl diphosphate + beta-D-GlcNAc-(1-&gt;4)-Mur2Ac(oyl-L-Ala-gamma-D-Glu-L-Lys-D-Ala-D-Ala)-di-trans,octa-cis-undecaprenyl diphosphate = [GlcNAc-(1-&gt;4)-Mur2Ac(oyl-L-Ala-gamma-D-Glu-L-Lys-D-Ala-D-Ala)](n+1)-di-trans,octa-cis-undecaprenyl diphosphate + di-trans,octa-cis-undecaprenyl diphosphate + H(+)</text>
        <dbReference type="Rhea" id="RHEA:23708"/>
        <dbReference type="Rhea" id="RHEA-COMP:9602"/>
        <dbReference type="Rhea" id="RHEA-COMP:9603"/>
        <dbReference type="ChEBI" id="CHEBI:15378"/>
        <dbReference type="ChEBI" id="CHEBI:58405"/>
        <dbReference type="ChEBI" id="CHEBI:60033"/>
        <dbReference type="ChEBI" id="CHEBI:78435"/>
        <dbReference type="EC" id="2.4.99.28"/>
    </reaction>
</comment>
<feature type="transmembrane region" description="Helical" evidence="17">
    <location>
        <begin position="295"/>
        <end position="316"/>
    </location>
</feature>
<feature type="transmembrane region" description="Helical" evidence="17">
    <location>
        <begin position="203"/>
        <end position="221"/>
    </location>
</feature>
<evidence type="ECO:0000256" key="17">
    <source>
        <dbReference type="SAM" id="Phobius"/>
    </source>
</evidence>
<evidence type="ECO:0000256" key="3">
    <source>
        <dbReference type="ARBA" id="ARBA00022679"/>
    </source>
</evidence>
<evidence type="ECO:0000256" key="2">
    <source>
        <dbReference type="ARBA" id="ARBA00022676"/>
    </source>
</evidence>
<reference evidence="18 19" key="1">
    <citation type="submission" date="2023-10" db="EMBL/GenBank/DDBJ databases">
        <title>Holzapfeliella saturejae sp. nov. isolated from Satureja montana flowers.</title>
        <authorList>
            <person name="Alcantara C."/>
            <person name="Zuniga M."/>
            <person name="Landete J.M."/>
            <person name="Monedero V."/>
        </authorList>
    </citation>
    <scope>NUCLEOTIDE SEQUENCE [LARGE SCALE GENOMIC DNA]</scope>
    <source>
        <strain evidence="18 19">He02</strain>
    </source>
</reference>
<feature type="transmembrane region" description="Helical" evidence="17">
    <location>
        <begin position="117"/>
        <end position="140"/>
    </location>
</feature>
<gene>
    <name evidence="18" type="ORF">R4Y45_03785</name>
</gene>
<dbReference type="PROSITE" id="PS00428">
    <property type="entry name" value="FTSW_RODA_SPOVE"/>
    <property type="match status" value="1"/>
</dbReference>
<evidence type="ECO:0000256" key="14">
    <source>
        <dbReference type="ARBA" id="ARBA00044770"/>
    </source>
</evidence>
<dbReference type="InterPro" id="IPR001182">
    <property type="entry name" value="FtsW/RodA"/>
</dbReference>
<evidence type="ECO:0000313" key="18">
    <source>
        <dbReference type="EMBL" id="MEJ6348347.1"/>
    </source>
</evidence>
<evidence type="ECO:0000256" key="12">
    <source>
        <dbReference type="ARBA" id="ARBA00041185"/>
    </source>
</evidence>
<evidence type="ECO:0000256" key="10">
    <source>
        <dbReference type="ARBA" id="ARBA00033270"/>
    </source>
</evidence>
<keyword evidence="7 17" id="KW-1133">Transmembrane helix</keyword>
<keyword evidence="5" id="KW-0133">Cell shape</keyword>
<dbReference type="PANTHER" id="PTHR30474">
    <property type="entry name" value="CELL CYCLE PROTEIN"/>
    <property type="match status" value="1"/>
</dbReference>
<dbReference type="RefSeq" id="WP_339969433.1">
    <property type="nucleotide sequence ID" value="NZ_JAWMWG010000001.1"/>
</dbReference>
<protein>
    <recommendedName>
        <fullName evidence="12">Probable peptidoglycan glycosyltransferase FtsW</fullName>
        <ecNumber evidence="14">2.4.99.28</ecNumber>
    </recommendedName>
    <alternativeName>
        <fullName evidence="13">Cell division protein FtsW</fullName>
    </alternativeName>
    <alternativeName>
        <fullName evidence="10">Cell wall polymerase</fullName>
    </alternativeName>
    <alternativeName>
        <fullName evidence="9">Peptidoglycan polymerase</fullName>
    </alternativeName>
</protein>
<feature type="transmembrane region" description="Helical" evidence="17">
    <location>
        <begin position="178"/>
        <end position="196"/>
    </location>
</feature>
<keyword evidence="2" id="KW-0328">Glycosyltransferase</keyword>
<feature type="transmembrane region" description="Helical" evidence="17">
    <location>
        <begin position="12"/>
        <end position="36"/>
    </location>
</feature>
<accession>A0ABU8SI36</accession>
<dbReference type="EMBL" id="JAWMWG010000001">
    <property type="protein sequence ID" value="MEJ6348347.1"/>
    <property type="molecule type" value="Genomic_DNA"/>
</dbReference>
<keyword evidence="19" id="KW-1185">Reference proteome</keyword>
<evidence type="ECO:0000256" key="5">
    <source>
        <dbReference type="ARBA" id="ARBA00022960"/>
    </source>
</evidence>